<dbReference type="UniPathway" id="UPA00164"/>
<dbReference type="Gene3D" id="3.40.50.2000">
    <property type="entry name" value="Glycogen Phosphorylase B"/>
    <property type="match status" value="2"/>
</dbReference>
<dbReference type="Pfam" id="PF00534">
    <property type="entry name" value="Glycos_transf_1"/>
    <property type="match status" value="1"/>
</dbReference>
<evidence type="ECO:0000256" key="2">
    <source>
        <dbReference type="ARBA" id="ARBA00002764"/>
    </source>
</evidence>
<dbReference type="EMBL" id="HE965806">
    <property type="protein sequence ID" value="CCJ52581.1"/>
    <property type="molecule type" value="Genomic_DNA"/>
</dbReference>
<evidence type="ECO:0000256" key="7">
    <source>
        <dbReference type="ARBA" id="ARBA00023056"/>
    </source>
</evidence>
<feature type="domain" description="Starch synthase catalytic" evidence="10">
    <location>
        <begin position="7"/>
        <end position="243"/>
    </location>
</feature>
<dbReference type="InterPro" id="IPR013534">
    <property type="entry name" value="Starch_synth_cat_dom"/>
</dbReference>
<organism evidence="11 12">
    <name type="scientific">Bordetella bronchiseptica 253</name>
    <dbReference type="NCBI Taxonomy" id="568707"/>
    <lineage>
        <taxon>Bacteria</taxon>
        <taxon>Pseudomonadati</taxon>
        <taxon>Pseudomonadota</taxon>
        <taxon>Betaproteobacteria</taxon>
        <taxon>Burkholderiales</taxon>
        <taxon>Alcaligenaceae</taxon>
        <taxon>Bordetella</taxon>
    </lineage>
</organism>
<keyword evidence="5 8" id="KW-0328">Glycosyltransferase</keyword>
<evidence type="ECO:0000313" key="11">
    <source>
        <dbReference type="EMBL" id="CCJ52581.1"/>
    </source>
</evidence>
<dbReference type="EC" id="2.4.1.21" evidence="8"/>
<sequence length="510" mass="53850">MTTIRTLVVAAEAFPLAKTGGLGDAVAGMVQALGHRPGGVDVQCELLMPAYRGTLDRLYRPRTVARLGGLPGGPASLVRGHCPGSGLSVLLLRNDALYDRPGIYVDDSGQGYPDNARRYAALAHAAARLAQGLPGLRPPHVVHAHDWHAALAPLLIHAAGLHYVKTLLTIHNLAFQGTFPAELASALGIPLACRHDDGALSDDRVNFLKAGIRYATRVTTVSRAYAREILTPAFGCGLHGLLRARGADLSPVPNGIDTALWNPAADPHLGGLRFDALDMRNKACCKAALQAELGLQLRADATVLAMGSRLTGQKMADVAIAALPALLEAHEHLQFALIGRGEPDLEAALRALAARYPGRCAVHIGYDEPLAHRLHAGADLLLHGSRFEPFGLTPLYAMRYGTLPVASRVGGMVDTIRDPGPAIEESCAGQGTGFLFDGSEPADMQQAVARALRALANPAVRDAMRRNAMQADFSWRTSAQAYAGLYANLASGPQRGRVPAPTLPLLANAA</sequence>
<dbReference type="GO" id="GO:0009011">
    <property type="term" value="F:alpha-1,4-glucan glucosyltransferase (ADP-glucose donor) activity"/>
    <property type="evidence" value="ECO:0007669"/>
    <property type="project" value="UniProtKB-UniRule"/>
</dbReference>
<dbReference type="OrthoDB" id="9808590at2"/>
<comment type="catalytic activity">
    <reaction evidence="1 8">
        <text>[(1-&gt;4)-alpha-D-glucosyl](n) + ADP-alpha-D-glucose = [(1-&gt;4)-alpha-D-glucosyl](n+1) + ADP + H(+)</text>
        <dbReference type="Rhea" id="RHEA:18189"/>
        <dbReference type="Rhea" id="RHEA-COMP:9584"/>
        <dbReference type="Rhea" id="RHEA-COMP:9587"/>
        <dbReference type="ChEBI" id="CHEBI:15378"/>
        <dbReference type="ChEBI" id="CHEBI:15444"/>
        <dbReference type="ChEBI" id="CHEBI:57498"/>
        <dbReference type="ChEBI" id="CHEBI:456216"/>
        <dbReference type="EC" id="2.4.1.21"/>
    </reaction>
</comment>
<comment type="similarity">
    <text evidence="4 8">Belongs to the glycosyltransferase 1 family. Bacterial/plant glycogen synthase subfamily.</text>
</comment>
<dbReference type="PANTHER" id="PTHR45825:SF11">
    <property type="entry name" value="ALPHA AMYLASE DOMAIN-CONTAINING PROTEIN"/>
    <property type="match status" value="1"/>
</dbReference>
<dbReference type="HOGENOM" id="CLU_009583_18_4_4"/>
<evidence type="ECO:0000259" key="10">
    <source>
        <dbReference type="Pfam" id="PF08323"/>
    </source>
</evidence>
<dbReference type="GO" id="GO:0005978">
    <property type="term" value="P:glycogen biosynthetic process"/>
    <property type="evidence" value="ECO:0007669"/>
    <property type="project" value="UniProtKB-UniRule"/>
</dbReference>
<dbReference type="InterPro" id="IPR001296">
    <property type="entry name" value="Glyco_trans_1"/>
</dbReference>
<dbReference type="InterPro" id="IPR011835">
    <property type="entry name" value="GS/SS"/>
</dbReference>
<dbReference type="RefSeq" id="WP_015063842.1">
    <property type="nucleotide sequence ID" value="NC_019382.1"/>
</dbReference>
<evidence type="ECO:0000256" key="5">
    <source>
        <dbReference type="ARBA" id="ARBA00022676"/>
    </source>
</evidence>
<dbReference type="HAMAP" id="MF_00484">
    <property type="entry name" value="Glycogen_synth"/>
    <property type="match status" value="1"/>
</dbReference>
<evidence type="ECO:0000256" key="1">
    <source>
        <dbReference type="ARBA" id="ARBA00001478"/>
    </source>
</evidence>
<comment type="function">
    <text evidence="2 8">Synthesizes alpha-1,4-glucan chains using ADP-glucose.</text>
</comment>
<evidence type="ECO:0000313" key="12">
    <source>
        <dbReference type="Proteomes" id="UP000007564"/>
    </source>
</evidence>
<dbReference type="NCBIfam" id="TIGR02095">
    <property type="entry name" value="glgA"/>
    <property type="match status" value="1"/>
</dbReference>
<feature type="domain" description="Glycosyl transferase family 1" evidence="9">
    <location>
        <begin position="300"/>
        <end position="468"/>
    </location>
</feature>
<reference evidence="11 12" key="1">
    <citation type="journal article" date="2012" name="BMC Genomics">
        <title>Comparative genomics of the classical Bordetella subspecies: the evolution and exchange of virulence-associated diversity amongst closely related pathogens.</title>
        <authorList>
            <person name="Park J."/>
            <person name="Zhang Y."/>
            <person name="Buboltz A.M."/>
            <person name="Zhang X."/>
            <person name="Schuster S.C."/>
            <person name="Ahuja U."/>
            <person name="Liu M."/>
            <person name="Miller J.F."/>
            <person name="Sebaihia M."/>
            <person name="Bentley S.D."/>
            <person name="Parkhill J."/>
            <person name="Harvill E.T."/>
        </authorList>
    </citation>
    <scope>NUCLEOTIDE SEQUENCE [LARGE SCALE GENOMIC DNA]</scope>
    <source>
        <strain evidence="11 12">253</strain>
    </source>
</reference>
<dbReference type="PANTHER" id="PTHR45825">
    <property type="entry name" value="GRANULE-BOUND STARCH SYNTHASE 1, CHLOROPLASTIC/AMYLOPLASTIC"/>
    <property type="match status" value="1"/>
</dbReference>
<dbReference type="CDD" id="cd03791">
    <property type="entry name" value="GT5_Glycogen_synthase_DULL1-like"/>
    <property type="match status" value="1"/>
</dbReference>
<comment type="pathway">
    <text evidence="3 8">Glycan biosynthesis; glycogen biosynthesis.</text>
</comment>
<dbReference type="GO" id="GO:0004373">
    <property type="term" value="F:alpha-1,4-glucan glucosyltransferase (UDP-glucose donor) activity"/>
    <property type="evidence" value="ECO:0007669"/>
    <property type="project" value="InterPro"/>
</dbReference>
<feature type="binding site" evidence="8">
    <location>
        <position position="18"/>
    </location>
    <ligand>
        <name>ADP-alpha-D-glucose</name>
        <dbReference type="ChEBI" id="CHEBI:57498"/>
    </ligand>
</feature>
<dbReference type="SUPFAM" id="SSF53756">
    <property type="entry name" value="UDP-Glycosyltransferase/glycogen phosphorylase"/>
    <property type="match status" value="1"/>
</dbReference>
<evidence type="ECO:0000256" key="8">
    <source>
        <dbReference type="HAMAP-Rule" id="MF_00484"/>
    </source>
</evidence>
<evidence type="ECO:0000256" key="6">
    <source>
        <dbReference type="ARBA" id="ARBA00022679"/>
    </source>
</evidence>
<gene>
    <name evidence="8 11" type="primary">glgA</name>
    <name evidence="11" type="ORF">BN112_0663</name>
</gene>
<protein>
    <recommendedName>
        <fullName evidence="8">Glycogen synthase</fullName>
        <ecNumber evidence="8">2.4.1.21</ecNumber>
    </recommendedName>
    <alternativeName>
        <fullName evidence="8">Starch [bacterial glycogen] synthase</fullName>
    </alternativeName>
</protein>
<dbReference type="NCBIfam" id="NF001899">
    <property type="entry name" value="PRK00654.1-2"/>
    <property type="match status" value="1"/>
</dbReference>
<proteinExistence type="inferred from homology"/>
<name>A0A0C6NZX9_BORBO</name>
<evidence type="ECO:0000259" key="9">
    <source>
        <dbReference type="Pfam" id="PF00534"/>
    </source>
</evidence>
<accession>A0A0C6NZX9</accession>
<keyword evidence="7 8" id="KW-0320">Glycogen biosynthesis</keyword>
<keyword evidence="6 8" id="KW-0808">Transferase</keyword>
<evidence type="ECO:0000256" key="4">
    <source>
        <dbReference type="ARBA" id="ARBA00010281"/>
    </source>
</evidence>
<evidence type="ECO:0000256" key="3">
    <source>
        <dbReference type="ARBA" id="ARBA00004964"/>
    </source>
</evidence>
<dbReference type="AlphaFoldDB" id="A0A0C6NZX9"/>
<dbReference type="KEGG" id="bbh:BN112_0663"/>
<dbReference type="Pfam" id="PF08323">
    <property type="entry name" value="Glyco_transf_5"/>
    <property type="match status" value="1"/>
</dbReference>
<dbReference type="Proteomes" id="UP000007564">
    <property type="component" value="Chromosome"/>
</dbReference>